<accession>A0A0H5QTX6</accession>
<organism evidence="2">
    <name type="scientific">Spongospora subterranea</name>
    <dbReference type="NCBI Taxonomy" id="70186"/>
    <lineage>
        <taxon>Eukaryota</taxon>
        <taxon>Sar</taxon>
        <taxon>Rhizaria</taxon>
        <taxon>Endomyxa</taxon>
        <taxon>Phytomyxea</taxon>
        <taxon>Plasmodiophorida</taxon>
        <taxon>Plasmodiophoridae</taxon>
        <taxon>Spongospora</taxon>
    </lineage>
</organism>
<dbReference type="EMBL" id="HACM01004740">
    <property type="protein sequence ID" value="CRZ05182.1"/>
    <property type="molecule type" value="Transcribed_RNA"/>
</dbReference>
<name>A0A0H5QTX6_9EUKA</name>
<dbReference type="AlphaFoldDB" id="A0A0H5QTX6"/>
<sequence>MISRHQRESLARRHDELVPGPGSYIPRPINHPHVSSPKYQTSAPRNLRLVRDETPGVGSYQIEHDPFITPHGFTFSKLDRRMQIMPDYRRLGNMPIIQSNQDIVTRNMIMQTLQERKELAAKRAKSRKIKYEKTLAKGLLNLNMADRQAERQTKSAKDRSLRKHWLVIAVLVVTTNRIIEEATEKKRWADINRGLMTRRTNLIMVLRKYARTFKENMRQRRLQRSVTIVRHFFADTDTISRTYPICVLRNFRQTLSTVQRFWQGQLIKMEYQMAALLLQWNKFETNALSSRVNSIGYLNRITTAGDMTLSSRKGSLIACSKCMRGSLCDRLSKRLCCIDDINNRRFTTHGIKIMILRGYVTTKRKKFWRDLKLWKLERHSWRYEETSRDDIMDKARQMIQQEQLVDELDPDHEFISKYPKPFFSLVLNDIDFASLVRQSHIEQSKINAREKRKNRSKYINNLKGRTN</sequence>
<proteinExistence type="predicted"/>
<protein>
    <submittedName>
        <fullName evidence="2">Uncharacterized protein</fullName>
    </submittedName>
</protein>
<evidence type="ECO:0000313" key="2">
    <source>
        <dbReference type="EMBL" id="CRZ05182.1"/>
    </source>
</evidence>
<evidence type="ECO:0000256" key="1">
    <source>
        <dbReference type="SAM" id="MobiDB-lite"/>
    </source>
</evidence>
<feature type="region of interest" description="Disordered" evidence="1">
    <location>
        <begin position="1"/>
        <end position="42"/>
    </location>
</feature>
<feature type="compositionally biased region" description="Basic and acidic residues" evidence="1">
    <location>
        <begin position="1"/>
        <end position="17"/>
    </location>
</feature>
<reference evidence="2" key="1">
    <citation type="submission" date="2015-04" db="EMBL/GenBank/DDBJ databases">
        <title>The genome sequence of the plant pathogenic Rhizarian Plasmodiophora brassicae reveals insights in its biotrophic life cycle and the origin of chitin synthesis.</title>
        <authorList>
            <person name="Schwelm A."/>
            <person name="Fogelqvist J."/>
            <person name="Knaust A."/>
            <person name="Julke S."/>
            <person name="Lilja T."/>
            <person name="Dhandapani V."/>
            <person name="Bonilla-Rosso G."/>
            <person name="Karlsson M."/>
            <person name="Shevchenko A."/>
            <person name="Choi S.R."/>
            <person name="Kim H.G."/>
            <person name="Park J.Y."/>
            <person name="Lim Y.P."/>
            <person name="Ludwig-Muller J."/>
            <person name="Dixelius C."/>
        </authorList>
    </citation>
    <scope>NUCLEOTIDE SEQUENCE</scope>
    <source>
        <tissue evidence="2">Potato root galls</tissue>
    </source>
</reference>
<dbReference type="EMBL" id="HACM01004745">
    <property type="protein sequence ID" value="CRZ05187.1"/>
    <property type="molecule type" value="Transcribed_RNA"/>
</dbReference>